<dbReference type="OrthoDB" id="5835829at2759"/>
<dbReference type="SUPFAM" id="SSF53756">
    <property type="entry name" value="UDP-Glycosyltransferase/glycogen phosphorylase"/>
    <property type="match status" value="1"/>
</dbReference>
<dbReference type="PANTHER" id="PTHR48047">
    <property type="entry name" value="GLYCOSYLTRANSFERASE"/>
    <property type="match status" value="1"/>
</dbReference>
<evidence type="ECO:0000256" key="1">
    <source>
        <dbReference type="ARBA" id="ARBA00009995"/>
    </source>
</evidence>
<dbReference type="PANTHER" id="PTHR48047:SF8">
    <property type="entry name" value="FLAVONOL 3-O-GLUCOSYLTRANSFERASE UGT89B1"/>
    <property type="match status" value="1"/>
</dbReference>
<dbReference type="EMBL" id="JACEFO010001518">
    <property type="protein sequence ID" value="KAF8735401.1"/>
    <property type="molecule type" value="Genomic_DNA"/>
</dbReference>
<gene>
    <name evidence="3" type="ORF">HU200_014487</name>
</gene>
<evidence type="ECO:0000313" key="3">
    <source>
        <dbReference type="EMBL" id="KAF8735401.1"/>
    </source>
</evidence>
<reference evidence="3" key="1">
    <citation type="submission" date="2020-07" db="EMBL/GenBank/DDBJ databases">
        <title>Genome sequence and genetic diversity analysis of an under-domesticated orphan crop, white fonio (Digitaria exilis).</title>
        <authorList>
            <person name="Bennetzen J.L."/>
            <person name="Chen S."/>
            <person name="Ma X."/>
            <person name="Wang X."/>
            <person name="Yssel A.E.J."/>
            <person name="Chaluvadi S.R."/>
            <person name="Johnson M."/>
            <person name="Gangashetty P."/>
            <person name="Hamidou F."/>
            <person name="Sanogo M.D."/>
            <person name="Zwaenepoel A."/>
            <person name="Wallace J."/>
            <person name="Van De Peer Y."/>
            <person name="Van Deynze A."/>
        </authorList>
    </citation>
    <scope>NUCLEOTIDE SEQUENCE</scope>
    <source>
        <tissue evidence="3">Leaves</tissue>
    </source>
</reference>
<proteinExistence type="inferred from homology"/>
<dbReference type="AlphaFoldDB" id="A0A835FBE2"/>
<evidence type="ECO:0000256" key="2">
    <source>
        <dbReference type="SAM" id="MobiDB-lite"/>
    </source>
</evidence>
<feature type="region of interest" description="Disordered" evidence="2">
    <location>
        <begin position="1"/>
        <end position="21"/>
    </location>
</feature>
<evidence type="ECO:0008006" key="5">
    <source>
        <dbReference type="Google" id="ProtNLM"/>
    </source>
</evidence>
<accession>A0A835FBE2</accession>
<comment type="similarity">
    <text evidence="1">Belongs to the UDP-glycosyltransferase family.</text>
</comment>
<sequence length="386" mass="41515">MDTQEPVLAPAETLEDGDHGSGKPHILVLPFQLKATCSRSSTSPRYSPRAASSRSPWPSVGVVTLPFPSSPFLPAGCGENTNELPLDHFRMYIPSLALLHAPLLSWCRAQPQRRRVTAVISDVFTGWARPLAEELGARHMTFSPCSALYIAIWRHLCSSGRSMPRNTDDGAGDDDELAIAWRQLSTEYQILKDGEEVSAPFVWATWTLTVLPEGFEAATASRGMVIRGWAPQVEILQHRALLEAVSAGVVMLTWPMGADHFVNRMLLREASLAVDVAEGADAVPDAIAAAVGDEGKPISERAVELGRKAVAAVAEGGSSHRDLQELIRLLANAEPQLACGPGRAAAKCKLAYMQGTIGGAHVFSTGERSTIHVRGSRGAWPPRPPT</sequence>
<name>A0A835FBE2_9POAL</name>
<comment type="caution">
    <text evidence="3">The sequence shown here is derived from an EMBL/GenBank/DDBJ whole genome shotgun (WGS) entry which is preliminary data.</text>
</comment>
<evidence type="ECO:0000313" key="4">
    <source>
        <dbReference type="Proteomes" id="UP000636709"/>
    </source>
</evidence>
<protein>
    <recommendedName>
        <fullName evidence="5">UDP-glycosyltransferase</fullName>
    </recommendedName>
</protein>
<keyword evidence="4" id="KW-1185">Reference proteome</keyword>
<organism evidence="3 4">
    <name type="scientific">Digitaria exilis</name>
    <dbReference type="NCBI Taxonomy" id="1010633"/>
    <lineage>
        <taxon>Eukaryota</taxon>
        <taxon>Viridiplantae</taxon>
        <taxon>Streptophyta</taxon>
        <taxon>Embryophyta</taxon>
        <taxon>Tracheophyta</taxon>
        <taxon>Spermatophyta</taxon>
        <taxon>Magnoliopsida</taxon>
        <taxon>Liliopsida</taxon>
        <taxon>Poales</taxon>
        <taxon>Poaceae</taxon>
        <taxon>PACMAD clade</taxon>
        <taxon>Panicoideae</taxon>
        <taxon>Panicodae</taxon>
        <taxon>Paniceae</taxon>
        <taxon>Anthephorinae</taxon>
        <taxon>Digitaria</taxon>
    </lineage>
</organism>
<dbReference type="GO" id="GO:0035251">
    <property type="term" value="F:UDP-glucosyltransferase activity"/>
    <property type="evidence" value="ECO:0007669"/>
    <property type="project" value="TreeGrafter"/>
</dbReference>
<dbReference type="Proteomes" id="UP000636709">
    <property type="component" value="Unassembled WGS sequence"/>
</dbReference>
<dbReference type="Gene3D" id="3.40.50.2000">
    <property type="entry name" value="Glycogen Phosphorylase B"/>
    <property type="match status" value="2"/>
</dbReference>